<dbReference type="SUPFAM" id="SSF49384">
    <property type="entry name" value="Carbohydrate-binding domain"/>
    <property type="match status" value="1"/>
</dbReference>
<evidence type="ECO:0000313" key="3">
    <source>
        <dbReference type="Proteomes" id="UP001519887"/>
    </source>
</evidence>
<feature type="non-terminal residue" evidence="2">
    <location>
        <position position="113"/>
    </location>
</feature>
<dbReference type="Gene3D" id="2.60.40.680">
    <property type="match status" value="1"/>
</dbReference>
<accession>A0ABS7CNW7</accession>
<dbReference type="InterPro" id="IPR002102">
    <property type="entry name" value="Cohesin_dom"/>
</dbReference>
<name>A0ABS7CNW7_9BACL</name>
<dbReference type="Pfam" id="PF00963">
    <property type="entry name" value="Cohesin"/>
    <property type="match status" value="1"/>
</dbReference>
<dbReference type="CDD" id="cd08547">
    <property type="entry name" value="Type_II_cohesin"/>
    <property type="match status" value="1"/>
</dbReference>
<gene>
    <name evidence="2" type="ORF">K0U00_50215</name>
</gene>
<keyword evidence="3" id="KW-1185">Reference proteome</keyword>
<dbReference type="EMBL" id="JAHZIK010003738">
    <property type="protein sequence ID" value="MBW7462256.1"/>
    <property type="molecule type" value="Genomic_DNA"/>
</dbReference>
<reference evidence="2 3" key="1">
    <citation type="submission" date="2021-07" db="EMBL/GenBank/DDBJ databases">
        <title>Paenibacillus radiodurans sp. nov., isolated from the southeastern edge of Tengger Desert.</title>
        <authorList>
            <person name="Zhang G."/>
        </authorList>
    </citation>
    <scope>NUCLEOTIDE SEQUENCE [LARGE SCALE GENOMIC DNA]</scope>
    <source>
        <strain evidence="2 3">CCM 7311</strain>
    </source>
</reference>
<evidence type="ECO:0000313" key="2">
    <source>
        <dbReference type="EMBL" id="MBW7462256.1"/>
    </source>
</evidence>
<dbReference type="InterPro" id="IPR008965">
    <property type="entry name" value="CBM2/CBM3_carb-bd_dom_sf"/>
</dbReference>
<organism evidence="2 3">
    <name type="scientific">Paenibacillus sepulcri</name>
    <dbReference type="NCBI Taxonomy" id="359917"/>
    <lineage>
        <taxon>Bacteria</taxon>
        <taxon>Bacillati</taxon>
        <taxon>Bacillota</taxon>
        <taxon>Bacilli</taxon>
        <taxon>Bacillales</taxon>
        <taxon>Paenibacillaceae</taxon>
        <taxon>Paenibacillus</taxon>
    </lineage>
</organism>
<comment type="caution">
    <text evidence="2">The sequence shown here is derived from an EMBL/GenBank/DDBJ whole genome shotgun (WGS) entry which is preliminary data.</text>
</comment>
<dbReference type="Proteomes" id="UP001519887">
    <property type="component" value="Unassembled WGS sequence"/>
</dbReference>
<evidence type="ECO:0000259" key="1">
    <source>
        <dbReference type="Pfam" id="PF00963"/>
    </source>
</evidence>
<proteinExistence type="predicted"/>
<feature type="non-terminal residue" evidence="2">
    <location>
        <position position="1"/>
    </location>
</feature>
<protein>
    <submittedName>
        <fullName evidence="2">Cohesin domain-containing protein</fullName>
    </submittedName>
</protein>
<sequence length="113" mass="11795">AVGQVVRIALQGRELADVYAFDVTLSYDPAKLRFKEASSSIPGMSTNPILSAGQVRFAHTKIGKTAGVGGSATLATLSFEAVGTGEANVAIKELKLVDSKLNMTTLQPDARST</sequence>
<feature type="domain" description="Cohesin" evidence="1">
    <location>
        <begin position="2"/>
        <end position="93"/>
    </location>
</feature>